<dbReference type="GeneID" id="102800857"/>
<keyword evidence="4" id="KW-0561">Oxygen transport</keyword>
<accession>A0ABM0MQ48</accession>
<evidence type="ECO:0000256" key="1">
    <source>
        <dbReference type="ARBA" id="ARBA00022617"/>
    </source>
</evidence>
<proteinExistence type="inferred from homology"/>
<dbReference type="SUPFAM" id="SSF46458">
    <property type="entry name" value="Globin-like"/>
    <property type="match status" value="1"/>
</dbReference>
<gene>
    <name evidence="8" type="primary">LOC102800857</name>
</gene>
<reference evidence="8" key="1">
    <citation type="submission" date="2025-08" db="UniProtKB">
        <authorList>
            <consortium name="RefSeq"/>
        </authorList>
    </citation>
    <scope>IDENTIFICATION</scope>
    <source>
        <tissue evidence="8">Testes</tissue>
    </source>
</reference>
<evidence type="ECO:0000256" key="5">
    <source>
        <dbReference type="SAM" id="MobiDB-lite"/>
    </source>
</evidence>
<keyword evidence="4" id="KW-0813">Transport</keyword>
<dbReference type="InterPro" id="IPR012292">
    <property type="entry name" value="Globin/Proto"/>
</dbReference>
<evidence type="ECO:0000256" key="4">
    <source>
        <dbReference type="RuleBase" id="RU000356"/>
    </source>
</evidence>
<feature type="region of interest" description="Disordered" evidence="5">
    <location>
        <begin position="1"/>
        <end position="23"/>
    </location>
</feature>
<dbReference type="Pfam" id="PF00042">
    <property type="entry name" value="Globin"/>
    <property type="match status" value="1"/>
</dbReference>
<feature type="domain" description="Globin" evidence="6">
    <location>
        <begin position="34"/>
        <end position="182"/>
    </location>
</feature>
<dbReference type="PANTHER" id="PTHR46458:SF5">
    <property type="entry name" value="GLOBIN FAMILY PROFILE DOMAIN-CONTAINING PROTEIN"/>
    <property type="match status" value="1"/>
</dbReference>
<evidence type="ECO:0000313" key="8">
    <source>
        <dbReference type="RefSeq" id="XP_006822139.1"/>
    </source>
</evidence>
<comment type="similarity">
    <text evidence="4">Belongs to the globin family.</text>
</comment>
<evidence type="ECO:0000256" key="3">
    <source>
        <dbReference type="ARBA" id="ARBA00023004"/>
    </source>
</evidence>
<evidence type="ECO:0000313" key="7">
    <source>
        <dbReference type="Proteomes" id="UP000694865"/>
    </source>
</evidence>
<dbReference type="RefSeq" id="XP_006822139.1">
    <property type="nucleotide sequence ID" value="XM_006822076.1"/>
</dbReference>
<feature type="compositionally biased region" description="Polar residues" evidence="5">
    <location>
        <begin position="1"/>
        <end position="16"/>
    </location>
</feature>
<dbReference type="InterPro" id="IPR009050">
    <property type="entry name" value="Globin-like_sf"/>
</dbReference>
<evidence type="ECO:0000259" key="6">
    <source>
        <dbReference type="PROSITE" id="PS01033"/>
    </source>
</evidence>
<evidence type="ECO:0000256" key="2">
    <source>
        <dbReference type="ARBA" id="ARBA00022723"/>
    </source>
</evidence>
<dbReference type="PANTHER" id="PTHR46458">
    <property type="entry name" value="BLR2807 PROTEIN"/>
    <property type="match status" value="1"/>
</dbReference>
<name>A0ABM0MQ48_SACKO</name>
<dbReference type="Proteomes" id="UP000694865">
    <property type="component" value="Unplaced"/>
</dbReference>
<keyword evidence="7" id="KW-1185">Reference proteome</keyword>
<keyword evidence="3" id="KW-0408">Iron</keyword>
<dbReference type="InterPro" id="IPR050532">
    <property type="entry name" value="Globin-like_OT"/>
</dbReference>
<keyword evidence="2" id="KW-0479">Metal-binding</keyword>
<organism evidence="7 8">
    <name type="scientific">Saccoglossus kowalevskii</name>
    <name type="common">Acorn worm</name>
    <dbReference type="NCBI Taxonomy" id="10224"/>
    <lineage>
        <taxon>Eukaryota</taxon>
        <taxon>Metazoa</taxon>
        <taxon>Hemichordata</taxon>
        <taxon>Enteropneusta</taxon>
        <taxon>Harrimaniidae</taxon>
        <taxon>Saccoglossus</taxon>
    </lineage>
</organism>
<dbReference type="Gene3D" id="1.10.490.10">
    <property type="entry name" value="Globins"/>
    <property type="match status" value="1"/>
</dbReference>
<feature type="compositionally biased region" description="Basic and acidic residues" evidence="5">
    <location>
        <begin position="209"/>
        <end position="232"/>
    </location>
</feature>
<protein>
    <submittedName>
        <fullName evidence="8">Cytoglobin-1-like</fullName>
    </submittedName>
</protein>
<dbReference type="InterPro" id="IPR000971">
    <property type="entry name" value="Globin"/>
</dbReference>
<dbReference type="PROSITE" id="PS01033">
    <property type="entry name" value="GLOBIN"/>
    <property type="match status" value="1"/>
</dbReference>
<sequence>MGCTVSTKPDLYSQNGDADPYKKKKVAPVDSRLPLTARQKFQITKSWKGIARNMENTGKSMFMRLFQSNIELKNMFTGFEEFDDLEDMRESQQLENHASLVMYTIDEAIASIDDIDFVVELLGKIGRTHTRTDFNPQLFWRIEQPFLSAVKETLEDRYTKNIEEIYKITFRFIVDALIDGVVAGVNERKAEAEAEAEAKAEAEDEQDNEMMKKTMHNGDKEDNCIESSKQKDITVIASTKQR</sequence>
<feature type="region of interest" description="Disordered" evidence="5">
    <location>
        <begin position="194"/>
        <end position="242"/>
    </location>
</feature>
<keyword evidence="1 4" id="KW-0349">Heme</keyword>